<keyword evidence="6" id="KW-0378">Hydrolase</keyword>
<protein>
    <recommendedName>
        <fullName evidence="8">Reverse transcriptase domain-containing protein</fullName>
    </recommendedName>
</protein>
<dbReference type="SUPFAM" id="SSF56672">
    <property type="entry name" value="DNA/RNA polymerases"/>
    <property type="match status" value="1"/>
</dbReference>
<evidence type="ECO:0000256" key="3">
    <source>
        <dbReference type="ARBA" id="ARBA00022695"/>
    </source>
</evidence>
<evidence type="ECO:0000256" key="4">
    <source>
        <dbReference type="ARBA" id="ARBA00022722"/>
    </source>
</evidence>
<dbReference type="GO" id="GO:0003964">
    <property type="term" value="F:RNA-directed DNA polymerase activity"/>
    <property type="evidence" value="ECO:0007669"/>
    <property type="project" value="UniProtKB-KW"/>
</dbReference>
<organism evidence="9 10">
    <name type="scientific">Trichogramma kaykai</name>
    <dbReference type="NCBI Taxonomy" id="54128"/>
    <lineage>
        <taxon>Eukaryota</taxon>
        <taxon>Metazoa</taxon>
        <taxon>Ecdysozoa</taxon>
        <taxon>Arthropoda</taxon>
        <taxon>Hexapoda</taxon>
        <taxon>Insecta</taxon>
        <taxon>Pterygota</taxon>
        <taxon>Neoptera</taxon>
        <taxon>Endopterygota</taxon>
        <taxon>Hymenoptera</taxon>
        <taxon>Apocrita</taxon>
        <taxon>Proctotrupomorpha</taxon>
        <taxon>Chalcidoidea</taxon>
        <taxon>Trichogrammatidae</taxon>
        <taxon>Trichogramma</taxon>
    </lineage>
</organism>
<dbReference type="InterPro" id="IPR043128">
    <property type="entry name" value="Rev_trsase/Diguanyl_cyclase"/>
</dbReference>
<evidence type="ECO:0000256" key="7">
    <source>
        <dbReference type="ARBA" id="ARBA00022918"/>
    </source>
</evidence>
<evidence type="ECO:0000256" key="1">
    <source>
        <dbReference type="ARBA" id="ARBA00022670"/>
    </source>
</evidence>
<keyword evidence="4" id="KW-0540">Nuclease</keyword>
<dbReference type="InterPro" id="IPR043502">
    <property type="entry name" value="DNA/RNA_pol_sf"/>
</dbReference>
<evidence type="ECO:0000256" key="6">
    <source>
        <dbReference type="ARBA" id="ARBA00022801"/>
    </source>
</evidence>
<dbReference type="FunFam" id="3.10.10.10:FF:000007">
    <property type="entry name" value="Retrovirus-related Pol polyprotein from transposon 17.6-like Protein"/>
    <property type="match status" value="1"/>
</dbReference>
<evidence type="ECO:0000256" key="2">
    <source>
        <dbReference type="ARBA" id="ARBA00022679"/>
    </source>
</evidence>
<dbReference type="PROSITE" id="PS50878">
    <property type="entry name" value="RT_POL"/>
    <property type="match status" value="1"/>
</dbReference>
<keyword evidence="5" id="KW-0255">Endonuclease</keyword>
<keyword evidence="7" id="KW-0695">RNA-directed DNA polymerase</keyword>
<evidence type="ECO:0000256" key="5">
    <source>
        <dbReference type="ARBA" id="ARBA00022759"/>
    </source>
</evidence>
<gene>
    <name evidence="9" type="ORF">TKK_010365</name>
</gene>
<sequence>MPEIRSKAVVVPAFLVLFAANGSISTYGSVVHQLELGLRRDFAWSFIHADVPYPIQSADALAHFDLMPDLKRHRLIDNVTKLSVKGQLAPAPVCSISAIDPTHPLAPLLSKYPQAINPARPGSSRAKGVFHYLQTNGGPIAQRARRLAPDKLSAARKQFEQWCKEGTCRPSNSAWASPIHIVPKKQPNEFRVSGDYRKLNAITTPSQYPVRDMRDFTYILQGKKVFTTLDLLHAFNQIPMAPEDIEKTALITPFGLFEFLFMPFGLRNASQTFQKYVNQALGDLSYVFVYIDDVLFASDSLEQHQQHLDTVLKRLVKFSLQLNLSKCVFTKSKVVFLAHIINERGYAPLPDKVQAVQDFPTPQTIDELRRFLGLINFYQPFVKNTAHLLMPLNALIIGAKKKDTTPVAWN</sequence>
<dbReference type="Gene3D" id="3.30.70.270">
    <property type="match status" value="2"/>
</dbReference>
<dbReference type="Proteomes" id="UP001627154">
    <property type="component" value="Unassembled WGS sequence"/>
</dbReference>
<evidence type="ECO:0000259" key="8">
    <source>
        <dbReference type="PROSITE" id="PS50878"/>
    </source>
</evidence>
<feature type="domain" description="Reverse transcriptase" evidence="8">
    <location>
        <begin position="163"/>
        <end position="341"/>
    </location>
</feature>
<proteinExistence type="predicted"/>
<reference evidence="9 10" key="1">
    <citation type="journal article" date="2024" name="bioRxiv">
        <title>A reference genome for Trichogramma kaykai: A tiny desert-dwelling parasitoid wasp with competing sex-ratio distorters.</title>
        <authorList>
            <person name="Culotta J."/>
            <person name="Lindsey A.R."/>
        </authorList>
    </citation>
    <scope>NUCLEOTIDE SEQUENCE [LARGE SCALE GENOMIC DNA]</scope>
    <source>
        <strain evidence="9 10">KSX58</strain>
    </source>
</reference>
<dbReference type="GO" id="GO:0004519">
    <property type="term" value="F:endonuclease activity"/>
    <property type="evidence" value="ECO:0007669"/>
    <property type="project" value="UniProtKB-KW"/>
</dbReference>
<keyword evidence="3" id="KW-0548">Nucleotidyltransferase</keyword>
<dbReference type="EMBL" id="JBJJXI010000080">
    <property type="protein sequence ID" value="KAL3395539.1"/>
    <property type="molecule type" value="Genomic_DNA"/>
</dbReference>
<dbReference type="GO" id="GO:0006508">
    <property type="term" value="P:proteolysis"/>
    <property type="evidence" value="ECO:0007669"/>
    <property type="project" value="UniProtKB-KW"/>
</dbReference>
<dbReference type="PANTHER" id="PTHR37984:SF5">
    <property type="entry name" value="PROTEIN NYNRIN-LIKE"/>
    <property type="match status" value="1"/>
</dbReference>
<evidence type="ECO:0000313" key="10">
    <source>
        <dbReference type="Proteomes" id="UP001627154"/>
    </source>
</evidence>
<dbReference type="InterPro" id="IPR050951">
    <property type="entry name" value="Retrovirus_Pol_polyprotein"/>
</dbReference>
<accession>A0ABD2WRS1</accession>
<dbReference type="Gene3D" id="3.10.10.10">
    <property type="entry name" value="HIV Type 1 Reverse Transcriptase, subunit A, domain 1"/>
    <property type="match status" value="1"/>
</dbReference>
<evidence type="ECO:0000313" key="9">
    <source>
        <dbReference type="EMBL" id="KAL3395539.1"/>
    </source>
</evidence>
<dbReference type="AlphaFoldDB" id="A0ABD2WRS1"/>
<dbReference type="GO" id="GO:0008233">
    <property type="term" value="F:peptidase activity"/>
    <property type="evidence" value="ECO:0007669"/>
    <property type="project" value="UniProtKB-KW"/>
</dbReference>
<dbReference type="CDD" id="cd01647">
    <property type="entry name" value="RT_LTR"/>
    <property type="match status" value="1"/>
</dbReference>
<dbReference type="PANTHER" id="PTHR37984">
    <property type="entry name" value="PROTEIN CBG26694"/>
    <property type="match status" value="1"/>
</dbReference>
<name>A0ABD2WRS1_9HYME</name>
<keyword evidence="2" id="KW-0808">Transferase</keyword>
<keyword evidence="1" id="KW-0645">Protease</keyword>
<dbReference type="InterPro" id="IPR000477">
    <property type="entry name" value="RT_dom"/>
</dbReference>
<keyword evidence="10" id="KW-1185">Reference proteome</keyword>
<dbReference type="Pfam" id="PF00078">
    <property type="entry name" value="RVT_1"/>
    <property type="match status" value="1"/>
</dbReference>
<comment type="caution">
    <text evidence="9">The sequence shown here is derived from an EMBL/GenBank/DDBJ whole genome shotgun (WGS) entry which is preliminary data.</text>
</comment>